<organism evidence="1">
    <name type="scientific">hydrothermal vent metagenome</name>
    <dbReference type="NCBI Taxonomy" id="652676"/>
    <lineage>
        <taxon>unclassified sequences</taxon>
        <taxon>metagenomes</taxon>
        <taxon>ecological metagenomes</taxon>
    </lineage>
</organism>
<gene>
    <name evidence="1" type="ORF">MNBD_ACTINO01-1517</name>
</gene>
<protein>
    <submittedName>
        <fullName evidence="1">Uncharacterized protein</fullName>
    </submittedName>
</protein>
<proteinExistence type="predicted"/>
<name>A0A3B0SSE3_9ZZZZ</name>
<evidence type="ECO:0000313" key="1">
    <source>
        <dbReference type="EMBL" id="VAW05202.1"/>
    </source>
</evidence>
<reference evidence="1" key="1">
    <citation type="submission" date="2018-06" db="EMBL/GenBank/DDBJ databases">
        <authorList>
            <person name="Zhirakovskaya E."/>
        </authorList>
    </citation>
    <scope>NUCLEOTIDE SEQUENCE</scope>
</reference>
<accession>A0A3B0SSE3</accession>
<dbReference type="AlphaFoldDB" id="A0A3B0SSE3"/>
<dbReference type="EMBL" id="UOEI01000421">
    <property type="protein sequence ID" value="VAW05202.1"/>
    <property type="molecule type" value="Genomic_DNA"/>
</dbReference>
<sequence length="200" mass="21870">MNSRGEERLKRAGTEPNRVLRRLWLVAAIDAIVERPVFLVGGAAVDLHTGGYEPTDVDIVGVVTTDDLRALVEAGFLETGGRHLRWEYPDGTSEFVEFPGSTLDGTFEQIELAEGILVNIIDVESLVIDRISQATDGSGVTFDEALRLIVATANRVDWSSVATSIRARPDARYLGRIEKAHELLIAARMPAVATTHFESL</sequence>